<evidence type="ECO:0000313" key="4">
    <source>
        <dbReference type="EMBL" id="MDA4845524.1"/>
    </source>
</evidence>
<keyword evidence="5" id="KW-1185">Reference proteome</keyword>
<dbReference type="RefSeq" id="WP_271089151.1">
    <property type="nucleotide sequence ID" value="NZ_JAPJZH010000004.1"/>
</dbReference>
<keyword evidence="2 4" id="KW-0012">Acyltransferase</keyword>
<organism evidence="4 5">
    <name type="scientific">Hoeflea poritis</name>
    <dbReference type="NCBI Taxonomy" id="2993659"/>
    <lineage>
        <taxon>Bacteria</taxon>
        <taxon>Pseudomonadati</taxon>
        <taxon>Pseudomonadota</taxon>
        <taxon>Alphaproteobacteria</taxon>
        <taxon>Hyphomicrobiales</taxon>
        <taxon>Rhizobiaceae</taxon>
        <taxon>Hoeflea</taxon>
    </lineage>
</organism>
<dbReference type="PROSITE" id="PS51186">
    <property type="entry name" value="GNAT"/>
    <property type="match status" value="1"/>
</dbReference>
<evidence type="ECO:0000313" key="5">
    <source>
        <dbReference type="Proteomes" id="UP001148313"/>
    </source>
</evidence>
<dbReference type="EMBL" id="JAPJZH010000004">
    <property type="protein sequence ID" value="MDA4845524.1"/>
    <property type="molecule type" value="Genomic_DNA"/>
</dbReference>
<evidence type="ECO:0000256" key="1">
    <source>
        <dbReference type="ARBA" id="ARBA00022679"/>
    </source>
</evidence>
<protein>
    <submittedName>
        <fullName evidence="4">GNAT family N-acetyltransferase</fullName>
        <ecNumber evidence="4">2.3.1.-</ecNumber>
    </submittedName>
</protein>
<proteinExistence type="predicted"/>
<sequence length="160" mass="17474">MGISKLLDGRLHIRPAEKADIGELLELYGELNPGDRPLSPGKAGAILEQLSNYPGSAVLIGLSGNEMVSTCTLVVVPNLTRGGAPYALIENVVTRNRHRQCGFGRLILEEAVSRAWEFGCYKAMLLTGSRDPGTLKFYARAGFEQSKTGFQIRRIPKKDD</sequence>
<evidence type="ECO:0000256" key="2">
    <source>
        <dbReference type="ARBA" id="ARBA00023315"/>
    </source>
</evidence>
<dbReference type="EC" id="2.3.1.-" evidence="4"/>
<dbReference type="GO" id="GO:0016746">
    <property type="term" value="F:acyltransferase activity"/>
    <property type="evidence" value="ECO:0007669"/>
    <property type="project" value="UniProtKB-KW"/>
</dbReference>
<dbReference type="InterPro" id="IPR016181">
    <property type="entry name" value="Acyl_CoA_acyltransferase"/>
</dbReference>
<accession>A0ABT4VLE4</accession>
<dbReference type="Pfam" id="PF00583">
    <property type="entry name" value="Acetyltransf_1"/>
    <property type="match status" value="1"/>
</dbReference>
<evidence type="ECO:0000259" key="3">
    <source>
        <dbReference type="PROSITE" id="PS51186"/>
    </source>
</evidence>
<dbReference type="InterPro" id="IPR000182">
    <property type="entry name" value="GNAT_dom"/>
</dbReference>
<dbReference type="Gene3D" id="3.40.630.30">
    <property type="match status" value="1"/>
</dbReference>
<gene>
    <name evidence="4" type="ORF">OOZ53_09210</name>
</gene>
<reference evidence="4" key="1">
    <citation type="submission" date="2022-11" db="EMBL/GenBank/DDBJ databases">
        <title>Hoeflea poritis sp. nov., isolated from scleractinian coral Porites lutea.</title>
        <authorList>
            <person name="Zhang G."/>
            <person name="Wei Q."/>
            <person name="Cai L."/>
        </authorList>
    </citation>
    <scope>NUCLEOTIDE SEQUENCE</scope>
    <source>
        <strain evidence="4">E7-10</strain>
    </source>
</reference>
<dbReference type="SUPFAM" id="SSF55729">
    <property type="entry name" value="Acyl-CoA N-acyltransferases (Nat)"/>
    <property type="match status" value="1"/>
</dbReference>
<dbReference type="Proteomes" id="UP001148313">
    <property type="component" value="Unassembled WGS sequence"/>
</dbReference>
<comment type="caution">
    <text evidence="4">The sequence shown here is derived from an EMBL/GenBank/DDBJ whole genome shotgun (WGS) entry which is preliminary data.</text>
</comment>
<dbReference type="InterPro" id="IPR050832">
    <property type="entry name" value="Bact_Acetyltransf"/>
</dbReference>
<dbReference type="PANTHER" id="PTHR43877">
    <property type="entry name" value="AMINOALKYLPHOSPHONATE N-ACETYLTRANSFERASE-RELATED-RELATED"/>
    <property type="match status" value="1"/>
</dbReference>
<keyword evidence="1 4" id="KW-0808">Transferase</keyword>
<dbReference type="PANTHER" id="PTHR43877:SF2">
    <property type="entry name" value="AMINOALKYLPHOSPHONATE N-ACETYLTRANSFERASE-RELATED"/>
    <property type="match status" value="1"/>
</dbReference>
<feature type="domain" description="N-acetyltransferase" evidence="3">
    <location>
        <begin position="11"/>
        <end position="160"/>
    </location>
</feature>
<name>A0ABT4VLE4_9HYPH</name>